<evidence type="ECO:0000256" key="4">
    <source>
        <dbReference type="ARBA" id="ARBA00022679"/>
    </source>
</evidence>
<evidence type="ECO:0000256" key="12">
    <source>
        <dbReference type="RuleBase" id="RU004508"/>
    </source>
</evidence>
<evidence type="ECO:0000256" key="6">
    <source>
        <dbReference type="ARBA" id="ARBA00037999"/>
    </source>
</evidence>
<comment type="pathway">
    <text evidence="2">Bacterial outer membrane biogenesis; LPS O-antigen biosynthesis.</text>
</comment>
<evidence type="ECO:0000256" key="3">
    <source>
        <dbReference type="ARBA" id="ARBA00022576"/>
    </source>
</evidence>
<feature type="active site" description="Proton acceptor" evidence="10">
    <location>
        <position position="184"/>
    </location>
</feature>
<dbReference type="InterPro" id="IPR015424">
    <property type="entry name" value="PyrdxlP-dep_Trfase"/>
</dbReference>
<comment type="cofactor">
    <cofactor evidence="1">
        <name>pyridoxal 5'-phosphate</name>
        <dbReference type="ChEBI" id="CHEBI:597326"/>
    </cofactor>
</comment>
<evidence type="ECO:0000256" key="9">
    <source>
        <dbReference type="ARBA" id="ARBA00074221"/>
    </source>
</evidence>
<sequence length="365" mass="40932">MRAFIPISKPNITEKEISYVNAAVTSTWVSSLGEYIIKFEKDFASFCGVDYAVSVFNGTVAIHLALEALGIGEGDEVIMPNLSFIATANAVLHARAVPVFADIEPDTLCIDANDIERKITGKTKAIMPVHLYGHPANMNSILKIASEHDLLVIEDAAEAHGAKAFGKTVGSFGKCATFSFYGNKIITTGEGGMITTNDQVLDKRLRHLRDHAMLKEKRYWHDTLGFNYRMTNLQAALGCAQLERVGFLLSRRNEILRTYEKHLAGVKRLSLNKHADWAEPSCWLVCMEIQGASEKERDEFMIHLNQAGIDSRPYFFPMSFMPYINMPVDTPVTFEKYKIGLNLPTYIDLSEEEIEYVCSVIKKYL</sequence>
<dbReference type="InterPro" id="IPR015421">
    <property type="entry name" value="PyrdxlP-dep_Trfase_major"/>
</dbReference>
<evidence type="ECO:0000256" key="2">
    <source>
        <dbReference type="ARBA" id="ARBA00005125"/>
    </source>
</evidence>
<comment type="catalytic activity">
    <reaction evidence="7">
        <text>GDP-alpha-D-perosamine + 2-oxoglutarate = GDP-4-dehydro-alpha-D-rhamnose + L-glutamate</text>
        <dbReference type="Rhea" id="RHEA:36779"/>
        <dbReference type="ChEBI" id="CHEBI:16810"/>
        <dbReference type="ChEBI" id="CHEBI:29985"/>
        <dbReference type="ChEBI" id="CHEBI:57964"/>
        <dbReference type="ChEBI" id="CHEBI:73996"/>
        <dbReference type="EC" id="2.6.1.102"/>
    </reaction>
</comment>
<evidence type="ECO:0000256" key="1">
    <source>
        <dbReference type="ARBA" id="ARBA00001933"/>
    </source>
</evidence>
<dbReference type="GO" id="GO:0000271">
    <property type="term" value="P:polysaccharide biosynthetic process"/>
    <property type="evidence" value="ECO:0007669"/>
    <property type="project" value="TreeGrafter"/>
</dbReference>
<dbReference type="AlphaFoldDB" id="A0A9D7XPS7"/>
<dbReference type="GO" id="GO:0030170">
    <property type="term" value="F:pyridoxal phosphate binding"/>
    <property type="evidence" value="ECO:0007669"/>
    <property type="project" value="TreeGrafter"/>
</dbReference>
<dbReference type="SUPFAM" id="SSF53383">
    <property type="entry name" value="PLP-dependent transferases"/>
    <property type="match status" value="1"/>
</dbReference>
<dbReference type="FunFam" id="3.40.640.10:FF:000090">
    <property type="entry name" value="Pyridoxal phosphate-dependent aminotransferase"/>
    <property type="match status" value="1"/>
</dbReference>
<dbReference type="EMBL" id="JADKGY010000020">
    <property type="protein sequence ID" value="MBK9983470.1"/>
    <property type="molecule type" value="Genomic_DNA"/>
</dbReference>
<evidence type="ECO:0000256" key="8">
    <source>
        <dbReference type="ARBA" id="ARBA00066317"/>
    </source>
</evidence>
<dbReference type="Proteomes" id="UP000808337">
    <property type="component" value="Unassembled WGS sequence"/>
</dbReference>
<dbReference type="GO" id="GO:0102933">
    <property type="term" value="F:GDP-4-dehydro-6-deoxy-D-mannose-4-aminotransferase activity"/>
    <property type="evidence" value="ECO:0007669"/>
    <property type="project" value="UniProtKB-EC"/>
</dbReference>
<keyword evidence="3 13" id="KW-0032">Aminotransferase</keyword>
<evidence type="ECO:0000313" key="14">
    <source>
        <dbReference type="Proteomes" id="UP000808337"/>
    </source>
</evidence>
<dbReference type="CDD" id="cd00616">
    <property type="entry name" value="AHBA_syn"/>
    <property type="match status" value="1"/>
</dbReference>
<dbReference type="PANTHER" id="PTHR30244">
    <property type="entry name" value="TRANSAMINASE"/>
    <property type="match status" value="1"/>
</dbReference>
<dbReference type="PIRSF" id="PIRSF000390">
    <property type="entry name" value="PLP_StrS"/>
    <property type="match status" value="1"/>
</dbReference>
<dbReference type="PANTHER" id="PTHR30244:SF34">
    <property type="entry name" value="DTDP-4-AMINO-4,6-DIDEOXYGALACTOSE TRANSAMINASE"/>
    <property type="match status" value="1"/>
</dbReference>
<dbReference type="InterPro" id="IPR000653">
    <property type="entry name" value="DegT/StrS_aminotransferase"/>
</dbReference>
<accession>A0A9D7XPS7</accession>
<organism evidence="13 14">
    <name type="scientific">Candidatus Opimibacter skivensis</name>
    <dbReference type="NCBI Taxonomy" id="2982028"/>
    <lineage>
        <taxon>Bacteria</taxon>
        <taxon>Pseudomonadati</taxon>
        <taxon>Bacteroidota</taxon>
        <taxon>Saprospiria</taxon>
        <taxon>Saprospirales</taxon>
        <taxon>Saprospiraceae</taxon>
        <taxon>Candidatus Opimibacter</taxon>
    </lineage>
</organism>
<gene>
    <name evidence="13" type="ORF">IPP15_13975</name>
</gene>
<dbReference type="InterPro" id="IPR015422">
    <property type="entry name" value="PyrdxlP-dep_Trfase_small"/>
</dbReference>
<keyword evidence="4" id="KW-0808">Transferase</keyword>
<evidence type="ECO:0000256" key="5">
    <source>
        <dbReference type="ARBA" id="ARBA00022898"/>
    </source>
</evidence>
<protein>
    <recommendedName>
        <fullName evidence="9">GDP-perosamine synthase</fullName>
        <ecNumber evidence="8">2.6.1.102</ecNumber>
    </recommendedName>
</protein>
<comment type="similarity">
    <text evidence="6 12">Belongs to the DegT/DnrJ/EryC1 family.</text>
</comment>
<reference evidence="13 14" key="1">
    <citation type="submission" date="2020-10" db="EMBL/GenBank/DDBJ databases">
        <title>Connecting structure to function with the recovery of over 1000 high-quality activated sludge metagenome-assembled genomes encoding full-length rRNA genes using long-read sequencing.</title>
        <authorList>
            <person name="Singleton C.M."/>
            <person name="Petriglieri F."/>
            <person name="Kristensen J.M."/>
            <person name="Kirkegaard R.H."/>
            <person name="Michaelsen T.Y."/>
            <person name="Andersen M.H."/>
            <person name="Karst S.M."/>
            <person name="Dueholm M.S."/>
            <person name="Nielsen P.H."/>
            <person name="Albertsen M."/>
        </authorList>
    </citation>
    <scope>NUCLEOTIDE SEQUENCE [LARGE SCALE GENOMIC DNA]</scope>
    <source>
        <strain evidence="13">Ribe_18-Q3-R11-54_MAXAC.273</strain>
    </source>
</reference>
<keyword evidence="5 11" id="KW-0663">Pyridoxal phosphate</keyword>
<dbReference type="EC" id="2.6.1.102" evidence="8"/>
<comment type="caution">
    <text evidence="13">The sequence shown here is derived from an EMBL/GenBank/DDBJ whole genome shotgun (WGS) entry which is preliminary data.</text>
</comment>
<dbReference type="Gene3D" id="3.90.1150.10">
    <property type="entry name" value="Aspartate Aminotransferase, domain 1"/>
    <property type="match status" value="1"/>
</dbReference>
<evidence type="ECO:0000256" key="7">
    <source>
        <dbReference type="ARBA" id="ARBA00051587"/>
    </source>
</evidence>
<dbReference type="Gene3D" id="3.40.640.10">
    <property type="entry name" value="Type I PLP-dependent aspartate aminotransferase-like (Major domain)"/>
    <property type="match status" value="1"/>
</dbReference>
<name>A0A9D7XPS7_9BACT</name>
<evidence type="ECO:0000256" key="11">
    <source>
        <dbReference type="PIRSR" id="PIRSR000390-2"/>
    </source>
</evidence>
<evidence type="ECO:0000313" key="13">
    <source>
        <dbReference type="EMBL" id="MBK9983470.1"/>
    </source>
</evidence>
<evidence type="ECO:0000256" key="10">
    <source>
        <dbReference type="PIRSR" id="PIRSR000390-1"/>
    </source>
</evidence>
<proteinExistence type="inferred from homology"/>
<dbReference type="Pfam" id="PF01041">
    <property type="entry name" value="DegT_DnrJ_EryC1"/>
    <property type="match status" value="1"/>
</dbReference>
<feature type="modified residue" description="N6-(pyridoxal phosphate)lysine" evidence="11">
    <location>
        <position position="184"/>
    </location>
</feature>